<protein>
    <recommendedName>
        <fullName evidence="5">Outer membrane protein beta-barrel domain-containing protein</fullName>
    </recommendedName>
</protein>
<accession>A0ABV9L5R6</accession>
<evidence type="ECO:0000256" key="1">
    <source>
        <dbReference type="SAM" id="MobiDB-lite"/>
    </source>
</evidence>
<dbReference type="Proteomes" id="UP001595878">
    <property type="component" value="Unassembled WGS sequence"/>
</dbReference>
<evidence type="ECO:0008006" key="5">
    <source>
        <dbReference type="Google" id="ProtNLM"/>
    </source>
</evidence>
<keyword evidence="4" id="KW-1185">Reference proteome</keyword>
<feature type="region of interest" description="Disordered" evidence="1">
    <location>
        <begin position="122"/>
        <end position="164"/>
    </location>
</feature>
<evidence type="ECO:0000313" key="3">
    <source>
        <dbReference type="EMBL" id="MFC4689277.1"/>
    </source>
</evidence>
<reference evidence="4" key="1">
    <citation type="journal article" date="2019" name="Int. J. Syst. Evol. Microbiol.">
        <title>The Global Catalogue of Microorganisms (GCM) 10K type strain sequencing project: providing services to taxonomists for standard genome sequencing and annotation.</title>
        <authorList>
            <consortium name="The Broad Institute Genomics Platform"/>
            <consortium name="The Broad Institute Genome Sequencing Center for Infectious Disease"/>
            <person name="Wu L."/>
            <person name="Ma J."/>
        </authorList>
    </citation>
    <scope>NUCLEOTIDE SEQUENCE [LARGE SCALE GENOMIC DNA]</scope>
    <source>
        <strain evidence="4">CGMCC 4.7427</strain>
    </source>
</reference>
<proteinExistence type="predicted"/>
<keyword evidence="2" id="KW-0812">Transmembrane</keyword>
<dbReference type="EMBL" id="JBHSHB010000007">
    <property type="protein sequence ID" value="MFC4689277.1"/>
    <property type="molecule type" value="Genomic_DNA"/>
</dbReference>
<organism evidence="3 4">
    <name type="scientific">Dokdonia genika</name>
    <dbReference type="NCBI Taxonomy" id="308113"/>
    <lineage>
        <taxon>Bacteria</taxon>
        <taxon>Pseudomonadati</taxon>
        <taxon>Bacteroidota</taxon>
        <taxon>Flavobacteriia</taxon>
        <taxon>Flavobacteriales</taxon>
        <taxon>Flavobacteriaceae</taxon>
        <taxon>Dokdonia</taxon>
    </lineage>
</organism>
<keyword evidence="2" id="KW-1133">Transmembrane helix</keyword>
<keyword evidence="2" id="KW-0472">Membrane</keyword>
<dbReference type="InterPro" id="IPR011250">
    <property type="entry name" value="OMP/PagP_B-barrel"/>
</dbReference>
<sequence>MKEKKNIDRLFQEKFKNFEAHPSERVWAGIVKNQKKDNRRVIPLWWKVGGIAAGLLLLFGLGTLLLPSDSTEATPLVNQDIITTQSETNQSVVKNSIDTREQQTTDQITITSNEQVIATTNLSQRNSQTKSNITTTSNASGLKSGKTSRSNSKINTSPLSSESNGLIAYSDVNNTTTSSTEKKATTTNQVTKDQKTIIGKEDKPTTVAANETVATKEKDLVEEAKQIELSKEENTVALEEENTNNSRWDVGAVAAPVYYGDFGGSGLDKQFADNDKSGDVNLSYGVQVSYAVSPKLKIRTGVNNVDLSYNTNDISFSTNSLGRALRGVNYADNAKTIAIADNSTTQNNFNAEGAIPNIGVTANGSLQQQLSYLEVPLEAVYVISDKRVGVSLVGGVSTLFLNNNEVILSSNEFSTNLGTASGVNDVSFTTNIGVGLDYKMTDKVIFNIEPSLKYQLNSFDNTVVDFQPYYLGVYTGVRYKF</sequence>
<comment type="caution">
    <text evidence="3">The sequence shown here is derived from an EMBL/GenBank/DDBJ whole genome shotgun (WGS) entry which is preliminary data.</text>
</comment>
<gene>
    <name evidence="3" type="ORF">ACFO5T_02430</name>
</gene>
<dbReference type="SUPFAM" id="SSF56925">
    <property type="entry name" value="OMPA-like"/>
    <property type="match status" value="1"/>
</dbReference>
<dbReference type="RefSeq" id="WP_380031735.1">
    <property type="nucleotide sequence ID" value="NZ_JBHSHB010000007.1"/>
</dbReference>
<evidence type="ECO:0000256" key="2">
    <source>
        <dbReference type="SAM" id="Phobius"/>
    </source>
</evidence>
<name>A0ABV9L5R6_9FLAO</name>
<feature type="transmembrane region" description="Helical" evidence="2">
    <location>
        <begin position="44"/>
        <end position="66"/>
    </location>
</feature>
<evidence type="ECO:0000313" key="4">
    <source>
        <dbReference type="Proteomes" id="UP001595878"/>
    </source>
</evidence>